<dbReference type="EMBL" id="JBJQND010000010">
    <property type="protein sequence ID" value="KAL3864822.1"/>
    <property type="molecule type" value="Genomic_DNA"/>
</dbReference>
<evidence type="ECO:0000313" key="2">
    <source>
        <dbReference type="EMBL" id="KAL3864821.1"/>
    </source>
</evidence>
<proteinExistence type="predicted"/>
<sequence>MEVKRMTMFCILMIVLVVGARPNADLRKQCIALPIRKLCVSKQKNPNLDQIKHCALHEVLCEQDGCHCVMKRIGGNVHA</sequence>
<name>A0ABD3VUL4_SINWO</name>
<comment type="caution">
    <text evidence="2">The sequence shown here is derived from an EMBL/GenBank/DDBJ whole genome shotgun (WGS) entry which is preliminary data.</text>
</comment>
<reference evidence="2 3" key="1">
    <citation type="submission" date="2024-11" db="EMBL/GenBank/DDBJ databases">
        <title>Chromosome-level genome assembly of the freshwater bivalve Anodonta woodiana.</title>
        <authorList>
            <person name="Chen X."/>
        </authorList>
    </citation>
    <scope>NUCLEOTIDE SEQUENCE [LARGE SCALE GENOMIC DNA]</scope>
    <source>
        <strain evidence="2">MN2024</strain>
        <tissue evidence="2">Gills</tissue>
    </source>
</reference>
<evidence type="ECO:0000313" key="3">
    <source>
        <dbReference type="Proteomes" id="UP001634394"/>
    </source>
</evidence>
<protein>
    <submittedName>
        <fullName evidence="2">Uncharacterized protein</fullName>
    </submittedName>
</protein>
<organism evidence="2 3">
    <name type="scientific">Sinanodonta woodiana</name>
    <name type="common">Chinese pond mussel</name>
    <name type="synonym">Anodonta woodiana</name>
    <dbReference type="NCBI Taxonomy" id="1069815"/>
    <lineage>
        <taxon>Eukaryota</taxon>
        <taxon>Metazoa</taxon>
        <taxon>Spiralia</taxon>
        <taxon>Lophotrochozoa</taxon>
        <taxon>Mollusca</taxon>
        <taxon>Bivalvia</taxon>
        <taxon>Autobranchia</taxon>
        <taxon>Heteroconchia</taxon>
        <taxon>Palaeoheterodonta</taxon>
        <taxon>Unionida</taxon>
        <taxon>Unionoidea</taxon>
        <taxon>Unionidae</taxon>
        <taxon>Unioninae</taxon>
        <taxon>Sinanodonta</taxon>
    </lineage>
</organism>
<feature type="signal peptide" evidence="1">
    <location>
        <begin position="1"/>
        <end position="20"/>
    </location>
</feature>
<dbReference type="AlphaFoldDB" id="A0ABD3VUL4"/>
<evidence type="ECO:0000256" key="1">
    <source>
        <dbReference type="SAM" id="SignalP"/>
    </source>
</evidence>
<feature type="chain" id="PRO_5044725148" evidence="1">
    <location>
        <begin position="21"/>
        <end position="79"/>
    </location>
</feature>
<accession>A0ABD3VUL4</accession>
<gene>
    <name evidence="2" type="ORF">ACJMK2_006474</name>
</gene>
<dbReference type="Proteomes" id="UP001634394">
    <property type="component" value="Unassembled WGS sequence"/>
</dbReference>
<dbReference type="EMBL" id="JBJQND010000010">
    <property type="protein sequence ID" value="KAL3864821.1"/>
    <property type="molecule type" value="Genomic_DNA"/>
</dbReference>
<keyword evidence="3" id="KW-1185">Reference proteome</keyword>
<keyword evidence="1" id="KW-0732">Signal</keyword>